<dbReference type="Proteomes" id="UP000030651">
    <property type="component" value="Unassembled WGS sequence"/>
</dbReference>
<keyword evidence="16" id="KW-1185">Reference proteome</keyword>
<comment type="similarity">
    <text evidence="5">Belongs to the lariat debranching enzyme family.</text>
</comment>
<evidence type="ECO:0000256" key="8">
    <source>
        <dbReference type="ARBA" id="ARBA00022801"/>
    </source>
</evidence>
<dbReference type="SMART" id="SM01124">
    <property type="entry name" value="DBR1"/>
    <property type="match status" value="1"/>
</dbReference>
<accession>W3WT32</accession>
<comment type="cofactor">
    <cofactor evidence="3">
        <name>Fe(2+)</name>
        <dbReference type="ChEBI" id="CHEBI:29033"/>
    </cofactor>
</comment>
<feature type="domain" description="Lariat debranching enzyme C-terminal" evidence="14">
    <location>
        <begin position="296"/>
        <end position="443"/>
    </location>
</feature>
<dbReference type="GeneID" id="19275866"/>
<comment type="cofactor">
    <cofactor evidence="1">
        <name>Mn(2+)</name>
        <dbReference type="ChEBI" id="CHEBI:29035"/>
    </cofactor>
</comment>
<dbReference type="InterPro" id="IPR007708">
    <property type="entry name" value="DBR1_C"/>
</dbReference>
<dbReference type="HOGENOM" id="CLU_005893_1_0_1"/>
<evidence type="ECO:0000256" key="3">
    <source>
        <dbReference type="ARBA" id="ARBA00001954"/>
    </source>
</evidence>
<evidence type="ECO:0000256" key="1">
    <source>
        <dbReference type="ARBA" id="ARBA00001936"/>
    </source>
</evidence>
<evidence type="ECO:0000313" key="16">
    <source>
        <dbReference type="Proteomes" id="UP000030651"/>
    </source>
</evidence>
<dbReference type="PANTHER" id="PTHR12849:SF0">
    <property type="entry name" value="LARIAT DEBRANCHING ENZYME"/>
    <property type="match status" value="1"/>
</dbReference>
<dbReference type="GO" id="GO:0046872">
    <property type="term" value="F:metal ion binding"/>
    <property type="evidence" value="ECO:0007669"/>
    <property type="project" value="UniProtKB-KW"/>
</dbReference>
<evidence type="ECO:0000256" key="11">
    <source>
        <dbReference type="ARBA" id="ARBA00023211"/>
    </source>
</evidence>
<dbReference type="InterPro" id="IPR004843">
    <property type="entry name" value="Calcineurin-like_PHP"/>
</dbReference>
<evidence type="ECO:0000256" key="5">
    <source>
        <dbReference type="ARBA" id="ARBA00006045"/>
    </source>
</evidence>
<evidence type="ECO:0000256" key="10">
    <source>
        <dbReference type="ARBA" id="ARBA00023004"/>
    </source>
</evidence>
<evidence type="ECO:0000256" key="13">
    <source>
        <dbReference type="SAM" id="MobiDB-lite"/>
    </source>
</evidence>
<dbReference type="eggNOG" id="KOG2863">
    <property type="taxonomic scope" value="Eukaryota"/>
</dbReference>
<dbReference type="STRING" id="1229662.W3WT32"/>
<dbReference type="OrthoDB" id="407609at2759"/>
<feature type="region of interest" description="Disordered" evidence="13">
    <location>
        <begin position="265"/>
        <end position="290"/>
    </location>
</feature>
<dbReference type="OMA" id="CARFEVS"/>
<keyword evidence="7" id="KW-0479">Metal-binding</keyword>
<evidence type="ECO:0000256" key="7">
    <source>
        <dbReference type="ARBA" id="ARBA00022723"/>
    </source>
</evidence>
<feature type="region of interest" description="Disordered" evidence="13">
    <location>
        <begin position="401"/>
        <end position="423"/>
    </location>
</feature>
<proteinExistence type="inferred from homology"/>
<sequence length="496" mass="55370">MEELHQSSLLESGGVRVAVQGCGHGHLDSIYQSVQNAAESRGWDGVDLVIIGGDFQAVRNAADLTVMSVPIKYRKLGDFPEYYSGRTKAPFLTIFIGGNHEASSHSWELYYGGWVAPNIYYLGSANVLRFGPIRIAGMSGIWNDPDYNKPHIERLPFNHSNHSNHNDIKSFYHVREFDVRKLLLIREQVDIGLSHDWPKGIERYGDEEALWRIKPFFKRGSLDGTLGSPAATYVLDRLRPLYWFSAHMHCTFSAVKRFEVMAPASPSSEQKPRPVSTEPSSVAPSAVSPGIPGQSVPATIFNTETKFLALDKCGPGKKHLELCYIKPATAASKSASKKFILEYDPEWLAITRVFHQYLTIGERDAKMPANEGENVYTEMIDKERRWVNEHIVAQDKLTVPENFTLTAPPHNPGDPETVNSQPREYTNPQTVAFCELLQIKNLWDATSQERNHRKAQGPHRDPQPRSGNRGGRGRGKDGDRGGGHGGGGRDCSIDRP</sequence>
<keyword evidence="10" id="KW-0408">Iron</keyword>
<dbReference type="InterPro" id="IPR029052">
    <property type="entry name" value="Metallo-depent_PP-like"/>
</dbReference>
<gene>
    <name evidence="15" type="ORF">PFICI_10853</name>
</gene>
<keyword evidence="12" id="KW-0539">Nucleus</keyword>
<dbReference type="SUPFAM" id="SSF56300">
    <property type="entry name" value="Metallo-dependent phosphatases"/>
    <property type="match status" value="1"/>
</dbReference>
<dbReference type="GO" id="GO:0008419">
    <property type="term" value="F:RNA lariat debranching enzyme activity"/>
    <property type="evidence" value="ECO:0007669"/>
    <property type="project" value="TreeGrafter"/>
</dbReference>
<dbReference type="KEGG" id="pfy:PFICI_10853"/>
<dbReference type="GO" id="GO:0005634">
    <property type="term" value="C:nucleus"/>
    <property type="evidence" value="ECO:0007669"/>
    <property type="project" value="UniProtKB-SubCell"/>
</dbReference>
<evidence type="ECO:0000313" key="15">
    <source>
        <dbReference type="EMBL" id="ETS76979.1"/>
    </source>
</evidence>
<dbReference type="Pfam" id="PF00149">
    <property type="entry name" value="Metallophos"/>
    <property type="match status" value="1"/>
</dbReference>
<reference evidence="16" key="1">
    <citation type="journal article" date="2015" name="BMC Genomics">
        <title>Genomic and transcriptomic analysis of the endophytic fungus Pestalotiopsis fici reveals its lifestyle and high potential for synthesis of natural products.</title>
        <authorList>
            <person name="Wang X."/>
            <person name="Zhang X."/>
            <person name="Liu L."/>
            <person name="Xiang M."/>
            <person name="Wang W."/>
            <person name="Sun X."/>
            <person name="Che Y."/>
            <person name="Guo L."/>
            <person name="Liu G."/>
            <person name="Guo L."/>
            <person name="Wang C."/>
            <person name="Yin W.B."/>
            <person name="Stadler M."/>
            <person name="Zhang X."/>
            <person name="Liu X."/>
        </authorList>
    </citation>
    <scope>NUCLEOTIDE SEQUENCE [LARGE SCALE GENOMIC DNA]</scope>
    <source>
        <strain evidence="16">W106-1 / CGMCC3.15140</strain>
    </source>
</reference>
<evidence type="ECO:0000259" key="14">
    <source>
        <dbReference type="SMART" id="SM01124"/>
    </source>
</evidence>
<keyword evidence="11" id="KW-0464">Manganese</keyword>
<dbReference type="InterPro" id="IPR041816">
    <property type="entry name" value="Dbr1_N"/>
</dbReference>
<dbReference type="InParanoid" id="W3WT32"/>
<evidence type="ECO:0000256" key="12">
    <source>
        <dbReference type="ARBA" id="ARBA00023242"/>
    </source>
</evidence>
<dbReference type="Pfam" id="PF05011">
    <property type="entry name" value="DBR1"/>
    <property type="match status" value="1"/>
</dbReference>
<dbReference type="AlphaFoldDB" id="W3WT32"/>
<dbReference type="GO" id="GO:0000398">
    <property type="term" value="P:mRNA splicing, via spliceosome"/>
    <property type="evidence" value="ECO:0007669"/>
    <property type="project" value="TreeGrafter"/>
</dbReference>
<keyword evidence="6" id="KW-0507">mRNA processing</keyword>
<dbReference type="PANTHER" id="PTHR12849">
    <property type="entry name" value="RNA LARIAT DEBRANCHING ENZYME"/>
    <property type="match status" value="1"/>
</dbReference>
<evidence type="ECO:0000256" key="4">
    <source>
        <dbReference type="ARBA" id="ARBA00004123"/>
    </source>
</evidence>
<keyword evidence="8" id="KW-0378">Hydrolase</keyword>
<comment type="subcellular location">
    <subcellularLocation>
        <location evidence="4">Nucleus</location>
    </subcellularLocation>
</comment>
<dbReference type="EMBL" id="KI912116">
    <property type="protein sequence ID" value="ETS76979.1"/>
    <property type="molecule type" value="Genomic_DNA"/>
</dbReference>
<comment type="cofactor">
    <cofactor evidence="2">
        <name>Zn(2+)</name>
        <dbReference type="ChEBI" id="CHEBI:29105"/>
    </cofactor>
</comment>
<dbReference type="CDD" id="cd00844">
    <property type="entry name" value="MPP_Dbr1_N"/>
    <property type="match status" value="1"/>
</dbReference>
<dbReference type="FunCoup" id="W3WT32">
    <property type="interactions" value="670"/>
</dbReference>
<evidence type="ECO:0000256" key="9">
    <source>
        <dbReference type="ARBA" id="ARBA00022833"/>
    </source>
</evidence>
<evidence type="ECO:0000256" key="2">
    <source>
        <dbReference type="ARBA" id="ARBA00001947"/>
    </source>
</evidence>
<feature type="region of interest" description="Disordered" evidence="13">
    <location>
        <begin position="446"/>
        <end position="496"/>
    </location>
</feature>
<organism evidence="15 16">
    <name type="scientific">Pestalotiopsis fici (strain W106-1 / CGMCC3.15140)</name>
    <dbReference type="NCBI Taxonomy" id="1229662"/>
    <lineage>
        <taxon>Eukaryota</taxon>
        <taxon>Fungi</taxon>
        <taxon>Dikarya</taxon>
        <taxon>Ascomycota</taxon>
        <taxon>Pezizomycotina</taxon>
        <taxon>Sordariomycetes</taxon>
        <taxon>Xylariomycetidae</taxon>
        <taxon>Amphisphaeriales</taxon>
        <taxon>Sporocadaceae</taxon>
        <taxon>Pestalotiopsis</taxon>
    </lineage>
</organism>
<name>W3WT32_PESFW</name>
<dbReference type="RefSeq" id="XP_007837625.1">
    <property type="nucleotide sequence ID" value="XM_007839434.1"/>
</dbReference>
<protein>
    <recommendedName>
        <fullName evidence="14">Lariat debranching enzyme C-terminal domain-containing protein</fullName>
    </recommendedName>
</protein>
<keyword evidence="9" id="KW-0862">Zinc</keyword>
<evidence type="ECO:0000256" key="6">
    <source>
        <dbReference type="ARBA" id="ARBA00022664"/>
    </source>
</evidence>
<feature type="compositionally biased region" description="Low complexity" evidence="13">
    <location>
        <begin position="274"/>
        <end position="289"/>
    </location>
</feature>